<dbReference type="GO" id="GO:0017038">
    <property type="term" value="P:protein import"/>
    <property type="evidence" value="ECO:0007669"/>
    <property type="project" value="InterPro"/>
</dbReference>
<name>A0A6V8MQZ4_9BACT</name>
<dbReference type="GO" id="GO:0043952">
    <property type="term" value="P:protein transport by the Sec complex"/>
    <property type="evidence" value="ECO:0007669"/>
    <property type="project" value="TreeGrafter"/>
</dbReference>
<dbReference type="Pfam" id="PF21090">
    <property type="entry name" value="P-loop_SecA"/>
    <property type="match status" value="2"/>
</dbReference>
<evidence type="ECO:0000259" key="12">
    <source>
        <dbReference type="PROSITE" id="PS51194"/>
    </source>
</evidence>
<dbReference type="GO" id="GO:0005886">
    <property type="term" value="C:plasma membrane"/>
    <property type="evidence" value="ECO:0007669"/>
    <property type="project" value="UniProtKB-SubCell"/>
</dbReference>
<sequence length="662" mass="73505">MFDLHRFPPARLHGHYPENLLTESRLEHALRAGLGRFPLAATVRPSWLWRLAKRVEQAGEAMRLLDDAELAAVARSLKPQLRQSGLRRDLVVRAFALVREVASRRLGMRHYPVQVMGGFVLLLGMVAEMETGEGKTLTATLAACTAALAGIPVHVITVNDYLARRDAGITRPIYEFLGLSVGTIVSGMDLPSRRAAYACDITYCTNKEVVFDYLKDRIALGNRPGPIQLSVRRLCGKGGQSALLLRGLPFAIVDEADSVLIDEARTPLIISGPGSEVADGEELYHAAIDAATRFDEGAHFTIDHGKRTLELTEDGKGLIALLAAVLGSAWQGMRRREQLITQALSALHLFKLDRDYLVHDGKVKIIDEYTGRVMADRSWELGLHQLIEAKEGLAISPRNETIAKISYQRFFRRYCYLAGMTGTAREVAGELWSVYRLNVVRVSTNKPLIRKALPFRYYKNVEEKWRALGERVRELHESGRPVLIGTKTVAASEEVSRRLWRAGVQHVVLNARQDENEAQIIAEAGHAGKVTVATNMAGRGTDIHLGPGVKELGGLHVIATELHDAKRIDRQLFGRCGRQGDPGSYEALVSFEDEIFSRRSKSLVGLVACRCGGEGVLGRVVARLFSDEVQRWMQNAHFHLRSELLRFDEQTEKTMAFSGKGE</sequence>
<evidence type="ECO:0000259" key="13">
    <source>
        <dbReference type="PROSITE" id="PS51196"/>
    </source>
</evidence>
<keyword evidence="4 10" id="KW-0547">Nucleotide-binding</keyword>
<feature type="domain" description="Helicase C-terminal" evidence="12">
    <location>
        <begin position="460"/>
        <end position="637"/>
    </location>
</feature>
<feature type="binding site" evidence="10">
    <location>
        <begin position="132"/>
        <end position="136"/>
    </location>
    <ligand>
        <name>ATP</name>
        <dbReference type="ChEBI" id="CHEBI:30616"/>
    </ligand>
</feature>
<dbReference type="HAMAP" id="MF_01382">
    <property type="entry name" value="SecA"/>
    <property type="match status" value="1"/>
</dbReference>
<dbReference type="FunFam" id="3.40.50.300:FF:000429">
    <property type="entry name" value="Preprotein translocase subunit SecA"/>
    <property type="match status" value="1"/>
</dbReference>
<dbReference type="GO" id="GO:0005829">
    <property type="term" value="C:cytosol"/>
    <property type="evidence" value="ECO:0007669"/>
    <property type="project" value="TreeGrafter"/>
</dbReference>
<dbReference type="InterPro" id="IPR027417">
    <property type="entry name" value="P-loop_NTPase"/>
</dbReference>
<dbReference type="AlphaFoldDB" id="A0A6V8MQZ4"/>
<dbReference type="Gene3D" id="3.40.50.300">
    <property type="entry name" value="P-loop containing nucleotide triphosphate hydrolases"/>
    <property type="match status" value="2"/>
</dbReference>
<dbReference type="PROSITE" id="PS51194">
    <property type="entry name" value="HELICASE_CTER"/>
    <property type="match status" value="1"/>
</dbReference>
<dbReference type="SMART" id="SM00957">
    <property type="entry name" value="SecA_DEAD"/>
    <property type="match status" value="1"/>
</dbReference>
<gene>
    <name evidence="10" type="primary">secA</name>
    <name evidence="14" type="ORF">GMPD_04340</name>
</gene>
<dbReference type="GO" id="GO:0005524">
    <property type="term" value="F:ATP binding"/>
    <property type="evidence" value="ECO:0007669"/>
    <property type="project" value="UniProtKB-UniRule"/>
</dbReference>
<comment type="subunit">
    <text evidence="10">Monomer and homodimer. Part of the essential Sec protein translocation apparatus which comprises SecA, SecYEG and auxiliary proteins SecDF. Other proteins may also be involved.</text>
</comment>
<dbReference type="PROSITE" id="PS51196">
    <property type="entry name" value="SECA_MOTOR_DEAD"/>
    <property type="match status" value="1"/>
</dbReference>
<dbReference type="EC" id="7.4.2.8" evidence="10"/>
<feature type="binding site" evidence="10">
    <location>
        <position position="542"/>
    </location>
    <ligand>
        <name>ATP</name>
        <dbReference type="ChEBI" id="CHEBI:30616"/>
    </ligand>
</feature>
<dbReference type="InterPro" id="IPR014001">
    <property type="entry name" value="Helicase_ATP-bd"/>
</dbReference>
<evidence type="ECO:0000256" key="3">
    <source>
        <dbReference type="ARBA" id="ARBA00022490"/>
    </source>
</evidence>
<dbReference type="GO" id="GO:0031522">
    <property type="term" value="C:cell envelope Sec protein transport complex"/>
    <property type="evidence" value="ECO:0007669"/>
    <property type="project" value="TreeGrafter"/>
</dbReference>
<comment type="caution">
    <text evidence="14">The sequence shown here is derived from an EMBL/GenBank/DDBJ whole genome shotgun (WGS) entry which is preliminary data.</text>
</comment>
<evidence type="ECO:0000256" key="5">
    <source>
        <dbReference type="ARBA" id="ARBA00022840"/>
    </source>
</evidence>
<dbReference type="InterPro" id="IPR014018">
    <property type="entry name" value="SecA_motor_DEAD"/>
</dbReference>
<dbReference type="CDD" id="cd18803">
    <property type="entry name" value="SF2_C_secA"/>
    <property type="match status" value="1"/>
</dbReference>
<evidence type="ECO:0000313" key="14">
    <source>
        <dbReference type="EMBL" id="GFO62515.1"/>
    </source>
</evidence>
<dbReference type="Proteomes" id="UP000568888">
    <property type="component" value="Unassembled WGS sequence"/>
</dbReference>
<dbReference type="GO" id="GO:0008564">
    <property type="term" value="F:protein-exporting ATPase activity"/>
    <property type="evidence" value="ECO:0007669"/>
    <property type="project" value="UniProtKB-EC"/>
</dbReference>
<dbReference type="GO" id="GO:0065002">
    <property type="term" value="P:intracellular protein transmembrane transport"/>
    <property type="evidence" value="ECO:0007669"/>
    <property type="project" value="UniProtKB-UniRule"/>
</dbReference>
<evidence type="ECO:0000256" key="8">
    <source>
        <dbReference type="ARBA" id="ARBA00023010"/>
    </source>
</evidence>
<protein>
    <recommendedName>
        <fullName evidence="10">Protein translocase subunit SecA</fullName>
        <ecNumber evidence="10">7.4.2.8</ecNumber>
    </recommendedName>
</protein>
<dbReference type="InterPro" id="IPR000185">
    <property type="entry name" value="SecA"/>
</dbReference>
<dbReference type="InterPro" id="IPR036670">
    <property type="entry name" value="SecA_X-link_sf"/>
</dbReference>
<keyword evidence="1 10" id="KW-0813">Transport</keyword>
<keyword evidence="8 10" id="KW-0811">Translocation</keyword>
<comment type="subcellular location">
    <subcellularLocation>
        <location evidence="10">Cell membrane</location>
        <topology evidence="10">Peripheral membrane protein</topology>
        <orientation evidence="10">Cytoplasmic side</orientation>
    </subcellularLocation>
    <subcellularLocation>
        <location evidence="10">Cytoplasm</location>
    </subcellularLocation>
    <text evidence="10">Distribution is 50-50.</text>
</comment>
<dbReference type="PANTHER" id="PTHR30612:SF0">
    <property type="entry name" value="CHLOROPLAST PROTEIN-TRANSPORTING ATPASE"/>
    <property type="match status" value="1"/>
</dbReference>
<dbReference type="PRINTS" id="PR00906">
    <property type="entry name" value="SECA"/>
</dbReference>
<dbReference type="Pfam" id="PF07517">
    <property type="entry name" value="SecA_DEAD"/>
    <property type="match status" value="1"/>
</dbReference>
<keyword evidence="5 10" id="KW-0067">ATP-binding</keyword>
<reference evidence="15" key="1">
    <citation type="submission" date="2020-06" db="EMBL/GenBank/DDBJ databases">
        <title>Draft genomic sequecing of Geomonas sp. Red736.</title>
        <authorList>
            <person name="Itoh H."/>
            <person name="Xu Z.X."/>
            <person name="Ushijima N."/>
            <person name="Masuda Y."/>
            <person name="Shiratori Y."/>
            <person name="Senoo K."/>
        </authorList>
    </citation>
    <scope>NUCLEOTIDE SEQUENCE [LARGE SCALE GENOMIC DNA]</scope>
    <source>
        <strain evidence="15">Red736</strain>
    </source>
</reference>
<dbReference type="SMART" id="SM00958">
    <property type="entry name" value="SecA_PP_bind"/>
    <property type="match status" value="1"/>
</dbReference>
<dbReference type="InterPro" id="IPR020937">
    <property type="entry name" value="SecA_CS"/>
</dbReference>
<evidence type="ECO:0000256" key="7">
    <source>
        <dbReference type="ARBA" id="ARBA00022967"/>
    </source>
</evidence>
<evidence type="ECO:0000313" key="15">
    <source>
        <dbReference type="Proteomes" id="UP000568888"/>
    </source>
</evidence>
<evidence type="ECO:0000256" key="6">
    <source>
        <dbReference type="ARBA" id="ARBA00022927"/>
    </source>
</evidence>
<feature type="binding site" evidence="10">
    <location>
        <position position="114"/>
    </location>
    <ligand>
        <name>ATP</name>
        <dbReference type="ChEBI" id="CHEBI:30616"/>
    </ligand>
</feature>
<proteinExistence type="inferred from homology"/>
<dbReference type="InterPro" id="IPR001650">
    <property type="entry name" value="Helicase_C-like"/>
</dbReference>
<evidence type="ECO:0000256" key="10">
    <source>
        <dbReference type="HAMAP-Rule" id="MF_01382"/>
    </source>
</evidence>
<dbReference type="GO" id="GO:0006605">
    <property type="term" value="P:protein targeting"/>
    <property type="evidence" value="ECO:0007669"/>
    <property type="project" value="UniProtKB-UniRule"/>
</dbReference>
<organism evidence="14 15">
    <name type="scientific">Geomonas paludis</name>
    <dbReference type="NCBI Taxonomy" id="2740185"/>
    <lineage>
        <taxon>Bacteria</taxon>
        <taxon>Pseudomonadati</taxon>
        <taxon>Thermodesulfobacteriota</taxon>
        <taxon>Desulfuromonadia</taxon>
        <taxon>Geobacterales</taxon>
        <taxon>Geobacteraceae</taxon>
        <taxon>Geomonas</taxon>
    </lineage>
</organism>
<evidence type="ECO:0000256" key="2">
    <source>
        <dbReference type="ARBA" id="ARBA00022475"/>
    </source>
</evidence>
<keyword evidence="3 10" id="KW-0963">Cytoplasm</keyword>
<comment type="catalytic activity">
    <reaction evidence="10">
        <text>ATP + H2O + cellular proteinSide 1 = ADP + phosphate + cellular proteinSide 2.</text>
        <dbReference type="EC" id="7.4.2.8"/>
    </reaction>
</comment>
<feature type="domain" description="SecA family profile" evidence="13">
    <location>
        <begin position="30"/>
        <end position="616"/>
    </location>
</feature>
<dbReference type="RefSeq" id="WP_183344603.1">
    <property type="nucleotide sequence ID" value="NZ_BLXY01000001.1"/>
</dbReference>
<keyword evidence="2 10" id="KW-1003">Cell membrane</keyword>
<keyword evidence="7 10" id="KW-1278">Translocase</keyword>
<dbReference type="SUPFAM" id="SSF52540">
    <property type="entry name" value="P-loop containing nucleoside triphosphate hydrolases"/>
    <property type="match status" value="2"/>
</dbReference>
<dbReference type="SUPFAM" id="SSF81767">
    <property type="entry name" value="Pre-protein crosslinking domain of SecA"/>
    <property type="match status" value="1"/>
</dbReference>
<comment type="function">
    <text evidence="10">Part of the Sec protein translocase complex. Interacts with the SecYEG preprotein conducting channel. Has a central role in coupling the hydrolysis of ATP to the transfer of proteins into and across the cell membrane, serving as an ATP-driven molecular motor driving the stepwise translocation of polypeptide chains across the membrane.</text>
</comment>
<comment type="similarity">
    <text evidence="10">Belongs to the SecA family.</text>
</comment>
<keyword evidence="9 10" id="KW-0472">Membrane</keyword>
<dbReference type="EMBL" id="BLXY01000001">
    <property type="protein sequence ID" value="GFO62515.1"/>
    <property type="molecule type" value="Genomic_DNA"/>
</dbReference>
<feature type="domain" description="Helicase ATP-binding" evidence="11">
    <location>
        <begin position="116"/>
        <end position="272"/>
    </location>
</feature>
<dbReference type="PANTHER" id="PTHR30612">
    <property type="entry name" value="SECA INNER MEMBRANE COMPONENT OF SEC PROTEIN SECRETION SYSTEM"/>
    <property type="match status" value="1"/>
</dbReference>
<dbReference type="CDD" id="cd17928">
    <property type="entry name" value="DEXDc_SecA"/>
    <property type="match status" value="1"/>
</dbReference>
<evidence type="ECO:0000259" key="11">
    <source>
        <dbReference type="PROSITE" id="PS51192"/>
    </source>
</evidence>
<evidence type="ECO:0000256" key="9">
    <source>
        <dbReference type="ARBA" id="ARBA00023136"/>
    </source>
</evidence>
<dbReference type="InterPro" id="IPR044722">
    <property type="entry name" value="SecA_SF2_C"/>
</dbReference>
<keyword evidence="6 10" id="KW-0653">Protein transport</keyword>
<accession>A0A6V8MQZ4</accession>
<evidence type="ECO:0000256" key="1">
    <source>
        <dbReference type="ARBA" id="ARBA00022448"/>
    </source>
</evidence>
<dbReference type="PROSITE" id="PS01312">
    <property type="entry name" value="SECA"/>
    <property type="match status" value="1"/>
</dbReference>
<dbReference type="InterPro" id="IPR011130">
    <property type="entry name" value="SecA_preprotein_X-link_dom"/>
</dbReference>
<dbReference type="PROSITE" id="PS51192">
    <property type="entry name" value="HELICASE_ATP_BIND_1"/>
    <property type="match status" value="1"/>
</dbReference>
<dbReference type="InterPro" id="IPR011115">
    <property type="entry name" value="SecA_DEAD"/>
</dbReference>
<dbReference type="Pfam" id="PF01043">
    <property type="entry name" value="SecA_PP_bind"/>
    <property type="match status" value="1"/>
</dbReference>
<dbReference type="Gene3D" id="3.90.1440.10">
    <property type="entry name" value="SecA, preprotein cross-linking domain"/>
    <property type="match status" value="1"/>
</dbReference>
<evidence type="ECO:0000256" key="4">
    <source>
        <dbReference type="ARBA" id="ARBA00022741"/>
    </source>
</evidence>